<organism evidence="2">
    <name type="scientific">hydrothermal vent metagenome</name>
    <dbReference type="NCBI Taxonomy" id="652676"/>
    <lineage>
        <taxon>unclassified sequences</taxon>
        <taxon>metagenomes</taxon>
        <taxon>ecological metagenomes</taxon>
    </lineage>
</organism>
<dbReference type="InterPro" id="IPR045427">
    <property type="entry name" value="MoxR"/>
</dbReference>
<dbReference type="AlphaFoldDB" id="A0A3B0VDR2"/>
<dbReference type="EMBL" id="UOEU01000852">
    <property type="protein sequence ID" value="VAW41665.1"/>
    <property type="molecule type" value="Genomic_DNA"/>
</dbReference>
<dbReference type="InterPro" id="IPR050513">
    <property type="entry name" value="RavA_ATPases"/>
</dbReference>
<dbReference type="SUPFAM" id="SSF52540">
    <property type="entry name" value="P-loop containing nucleoside triphosphate hydrolases"/>
    <property type="match status" value="1"/>
</dbReference>
<evidence type="ECO:0000313" key="2">
    <source>
        <dbReference type="EMBL" id="VAW41665.1"/>
    </source>
</evidence>
<dbReference type="PANTHER" id="PTHR32204">
    <property type="entry name" value="ATPASE RAVA"/>
    <property type="match status" value="1"/>
</dbReference>
<feature type="domain" description="MoxR" evidence="1">
    <location>
        <begin position="131"/>
        <end position="253"/>
    </location>
</feature>
<dbReference type="PANTHER" id="PTHR32204:SF0">
    <property type="entry name" value="ATPASE RAVA"/>
    <property type="match status" value="1"/>
</dbReference>
<dbReference type="InterPro" id="IPR027417">
    <property type="entry name" value="P-loop_NTPase"/>
</dbReference>
<dbReference type="Gene3D" id="3.40.50.300">
    <property type="entry name" value="P-loop containing nucleotide triphosphate hydrolases"/>
    <property type="match status" value="1"/>
</dbReference>
<gene>
    <name evidence="2" type="ORF">MNBD_CHLOROFLEXI01-513</name>
</gene>
<accession>A0A3B0VDR2</accession>
<proteinExistence type="predicted"/>
<evidence type="ECO:0000259" key="1">
    <source>
        <dbReference type="Pfam" id="PF20030"/>
    </source>
</evidence>
<dbReference type="Pfam" id="PF20030">
    <property type="entry name" value="bpMoxR"/>
    <property type="match status" value="1"/>
</dbReference>
<name>A0A3B0VDR2_9ZZZZ</name>
<sequence>MSLVDLVADVKTFESSTVTDLVYQADFDVFDKSVTGIVVHESGEETEETMSVYQWCQFRLLKLQAALSRHFINYEHHVEMMLASCIAQEPVLFIGPPGVAKTEMAINFFGGIGLRKPTLGETQTSKDLNKDLNKYFEYLLSPFSVPDELFGTLDFDELQKGRVHRINTNMITGQKVRGVFLDEVFNASSNILNTLLTLINERRYFDDGGFKPADLRVFIGASNHTPEARRTSGGRKQVGELSAFYDRFSLRLYFPTPQEHYQTNEQEIRREYREIVEKSQSRILEKLNLGRPQAFEQVACLNDLLVLGRYLGTTPFPEDARDTMYGLISNFATQRRKGQELCYMSPRKAIKMIPIIYADAYLVPGDRMHHETQTGELLAYVRENKVTVKRENLRVFNHIWDREADRDKLKGEVEIFLNDLA</sequence>
<reference evidence="2" key="1">
    <citation type="submission" date="2018-06" db="EMBL/GenBank/DDBJ databases">
        <authorList>
            <person name="Zhirakovskaya E."/>
        </authorList>
    </citation>
    <scope>NUCLEOTIDE SEQUENCE</scope>
</reference>
<protein>
    <recommendedName>
        <fullName evidence="1">MoxR domain-containing protein</fullName>
    </recommendedName>
</protein>